<evidence type="ECO:0000259" key="1">
    <source>
        <dbReference type="PROSITE" id="PS50026"/>
    </source>
</evidence>
<dbReference type="PROSITE" id="PS00022">
    <property type="entry name" value="EGF_1"/>
    <property type="match status" value="1"/>
</dbReference>
<gene>
    <name evidence="2" type="ORF">F0919_12420</name>
</gene>
<proteinExistence type="predicted"/>
<dbReference type="CDD" id="cd00054">
    <property type="entry name" value="EGF_CA"/>
    <property type="match status" value="1"/>
</dbReference>
<feature type="domain" description="EGF-like" evidence="1">
    <location>
        <begin position="27"/>
        <end position="59"/>
    </location>
</feature>
<dbReference type="EMBL" id="VWSH01000003">
    <property type="protein sequence ID" value="KAA5533343.1"/>
    <property type="molecule type" value="Genomic_DNA"/>
</dbReference>
<dbReference type="SUPFAM" id="SSF57196">
    <property type="entry name" value="EGF/Laminin"/>
    <property type="match status" value="1"/>
</dbReference>
<comment type="caution">
    <text evidence="2">The sequence shown here is derived from an EMBL/GenBank/DDBJ whole genome shotgun (WGS) entry which is preliminary data.</text>
</comment>
<dbReference type="RefSeq" id="WP_150033090.1">
    <property type="nucleotide sequence ID" value="NZ_VWSH01000003.1"/>
</dbReference>
<evidence type="ECO:0000313" key="3">
    <source>
        <dbReference type="Proteomes" id="UP000323632"/>
    </source>
</evidence>
<dbReference type="Gene3D" id="2.10.25.10">
    <property type="entry name" value="Laminin"/>
    <property type="match status" value="1"/>
</dbReference>
<dbReference type="PROSITE" id="PS01186">
    <property type="entry name" value="EGF_2"/>
    <property type="match status" value="1"/>
</dbReference>
<organism evidence="2 3">
    <name type="scientific">Taibaiella lutea</name>
    <dbReference type="NCBI Taxonomy" id="2608001"/>
    <lineage>
        <taxon>Bacteria</taxon>
        <taxon>Pseudomonadati</taxon>
        <taxon>Bacteroidota</taxon>
        <taxon>Chitinophagia</taxon>
        <taxon>Chitinophagales</taxon>
        <taxon>Chitinophagaceae</taxon>
        <taxon>Taibaiella</taxon>
    </lineage>
</organism>
<dbReference type="Proteomes" id="UP000323632">
    <property type="component" value="Unassembled WGS sequence"/>
</dbReference>
<dbReference type="InterPro" id="IPR000742">
    <property type="entry name" value="EGF"/>
</dbReference>
<protein>
    <submittedName>
        <fullName evidence="2">Calcium-binding EGF-like domain-containing protein</fullName>
    </submittedName>
</protein>
<accession>A0A5M6CED9</accession>
<dbReference type="AlphaFoldDB" id="A0A5M6CED9"/>
<keyword evidence="3" id="KW-1185">Reference proteome</keyword>
<sequence>MKNWKSILITVFSFFAISGMVLFNSCVKDPCNDLRCQNKGTCSDGFCQCPTGFEGSECEITAASRFTGTWVGNYRCNNYPITPDTVRIVLQEAPNTVRFENLGFGNTAAHSFTGTATTPQTTFVDLPSQGSTTHAYMYVDGGLLQVYLQTVDANGLPTQNCHFSGVRISN</sequence>
<dbReference type="PROSITE" id="PS50026">
    <property type="entry name" value="EGF_3"/>
    <property type="match status" value="1"/>
</dbReference>
<name>A0A5M6CED9_9BACT</name>
<evidence type="ECO:0000313" key="2">
    <source>
        <dbReference type="EMBL" id="KAA5533343.1"/>
    </source>
</evidence>
<reference evidence="2 3" key="1">
    <citation type="submission" date="2019-09" db="EMBL/GenBank/DDBJ databases">
        <title>Genome sequence and assembly of Taibaiella sp.</title>
        <authorList>
            <person name="Chhetri G."/>
        </authorList>
    </citation>
    <scope>NUCLEOTIDE SEQUENCE [LARGE SCALE GENOMIC DNA]</scope>
    <source>
        <strain evidence="2 3">KVB11</strain>
    </source>
</reference>